<feature type="binding site" evidence="6">
    <location>
        <position position="115"/>
    </location>
    <ligand>
        <name>Zn(2+)</name>
        <dbReference type="ChEBI" id="CHEBI:29105"/>
    </ligand>
</feature>
<dbReference type="HAMAP" id="MF_00223">
    <property type="entry name" value="FolE"/>
    <property type="match status" value="1"/>
</dbReference>
<feature type="binding site" evidence="6">
    <location>
        <position position="118"/>
    </location>
    <ligand>
        <name>Zn(2+)</name>
        <dbReference type="ChEBI" id="CHEBI:29105"/>
    </ligand>
</feature>
<dbReference type="FunFam" id="3.30.1130.10:FF:000001">
    <property type="entry name" value="GTP cyclohydrolase 1"/>
    <property type="match status" value="1"/>
</dbReference>
<evidence type="ECO:0000256" key="4">
    <source>
        <dbReference type="ARBA" id="ARBA00022563"/>
    </source>
</evidence>
<dbReference type="UniPathway" id="UPA00848">
    <property type="reaction ID" value="UER00151"/>
</dbReference>
<dbReference type="Proteomes" id="UP000243374">
    <property type="component" value="Unassembled WGS sequence"/>
</dbReference>
<dbReference type="InterPro" id="IPR043134">
    <property type="entry name" value="GTP-CH-I_N"/>
</dbReference>
<evidence type="ECO:0000313" key="8">
    <source>
        <dbReference type="EMBL" id="SFK10298.1"/>
    </source>
</evidence>
<dbReference type="Pfam" id="PF01227">
    <property type="entry name" value="GTP_cyclohydroI"/>
    <property type="match status" value="1"/>
</dbReference>
<dbReference type="GO" id="GO:0006730">
    <property type="term" value="P:one-carbon metabolic process"/>
    <property type="evidence" value="ECO:0007669"/>
    <property type="project" value="UniProtKB-UniRule"/>
</dbReference>
<dbReference type="NCBIfam" id="NF006824">
    <property type="entry name" value="PRK09347.1-1"/>
    <property type="match status" value="1"/>
</dbReference>
<evidence type="ECO:0000259" key="7">
    <source>
        <dbReference type="Pfam" id="PF01227"/>
    </source>
</evidence>
<feature type="domain" description="GTP cyclohydrolase I" evidence="7">
    <location>
        <begin position="45"/>
        <end position="220"/>
    </location>
</feature>
<name>A0A662Z9C9_9GAMM</name>
<dbReference type="EMBL" id="FOSF01000025">
    <property type="protein sequence ID" value="SFK10298.1"/>
    <property type="molecule type" value="Genomic_DNA"/>
</dbReference>
<dbReference type="Gene3D" id="1.10.286.10">
    <property type="match status" value="1"/>
</dbReference>
<keyword evidence="5 6" id="KW-0378">Hydrolase</keyword>
<protein>
    <recommendedName>
        <fullName evidence="6">GTP cyclohydrolase 1</fullName>
        <ecNumber evidence="6">3.5.4.16</ecNumber>
    </recommendedName>
    <alternativeName>
        <fullName evidence="6">GTP cyclohydrolase I</fullName>
        <shortName evidence="6">GTP-CH-I</shortName>
    </alternativeName>
</protein>
<reference evidence="8 9" key="1">
    <citation type="submission" date="2016-10" db="EMBL/GenBank/DDBJ databases">
        <authorList>
            <person name="Varghese N."/>
            <person name="Submissions S."/>
        </authorList>
    </citation>
    <scope>NUCLEOTIDE SEQUENCE [LARGE SCALE GENOMIC DNA]</scope>
    <source>
        <strain evidence="8 9">22B</strain>
    </source>
</reference>
<keyword evidence="9" id="KW-1185">Reference proteome</keyword>
<dbReference type="GO" id="GO:0008270">
    <property type="term" value="F:zinc ion binding"/>
    <property type="evidence" value="ECO:0007669"/>
    <property type="project" value="UniProtKB-UniRule"/>
</dbReference>
<proteinExistence type="inferred from homology"/>
<evidence type="ECO:0000313" key="9">
    <source>
        <dbReference type="Proteomes" id="UP000243374"/>
    </source>
</evidence>
<sequence>MTTQINNSELSPEAILVRDALIRHGLESPWQDNGLTSEEKKDIIRSHMSSIMTTLGLDLNDDSLSETPSRVARMFVDEVFSGLDYRNFPKVSVFENKMHFDEMVKVCNITVTSTCEHHFVVMDGVAKVAYMPSDKIIGLSKVNRIVQFFGHRPQVQERLTQQIKVALQTLLDTKNVAVTITATHYCVKSRGVKDQTSETTTTALGGLFKTNPSSRHEFLTD</sequence>
<dbReference type="InterPro" id="IPR001474">
    <property type="entry name" value="GTP_CycHdrlase_I"/>
</dbReference>
<evidence type="ECO:0000256" key="1">
    <source>
        <dbReference type="ARBA" id="ARBA00001052"/>
    </source>
</evidence>
<dbReference type="NCBIfam" id="TIGR00063">
    <property type="entry name" value="folE"/>
    <property type="match status" value="1"/>
</dbReference>
<feature type="binding site" evidence="6">
    <location>
        <position position="186"/>
    </location>
    <ligand>
        <name>Zn(2+)</name>
        <dbReference type="ChEBI" id="CHEBI:29105"/>
    </ligand>
</feature>
<dbReference type="OrthoDB" id="9801207at2"/>
<dbReference type="NCBIfam" id="NF006826">
    <property type="entry name" value="PRK09347.1-3"/>
    <property type="match status" value="1"/>
</dbReference>
<keyword evidence="6" id="KW-0547">Nucleotide-binding</keyword>
<evidence type="ECO:0000256" key="3">
    <source>
        <dbReference type="ARBA" id="ARBA00008085"/>
    </source>
</evidence>
<organism evidence="8 9">
    <name type="scientific">Succinivibrio dextrinosolvens</name>
    <dbReference type="NCBI Taxonomy" id="83771"/>
    <lineage>
        <taxon>Bacteria</taxon>
        <taxon>Pseudomonadati</taxon>
        <taxon>Pseudomonadota</taxon>
        <taxon>Gammaproteobacteria</taxon>
        <taxon>Aeromonadales</taxon>
        <taxon>Succinivibrionaceae</taxon>
        <taxon>Succinivibrio</taxon>
    </lineage>
</organism>
<dbReference type="GO" id="GO:0005737">
    <property type="term" value="C:cytoplasm"/>
    <property type="evidence" value="ECO:0007669"/>
    <property type="project" value="TreeGrafter"/>
</dbReference>
<keyword evidence="6" id="KW-0862">Zinc</keyword>
<gene>
    <name evidence="6" type="primary">folE</name>
    <name evidence="8" type="ORF">SAMN04487865_10258</name>
</gene>
<dbReference type="RefSeq" id="WP_074840718.1">
    <property type="nucleotide sequence ID" value="NZ_CP047056.1"/>
</dbReference>
<evidence type="ECO:0000256" key="6">
    <source>
        <dbReference type="HAMAP-Rule" id="MF_00223"/>
    </source>
</evidence>
<comment type="pathway">
    <text evidence="2 6">Cofactor biosynthesis; 7,8-dihydroneopterin triphosphate biosynthesis; 7,8-dihydroneopterin triphosphate from GTP: step 1/1.</text>
</comment>
<dbReference type="PANTHER" id="PTHR11109:SF7">
    <property type="entry name" value="GTP CYCLOHYDROLASE 1"/>
    <property type="match status" value="1"/>
</dbReference>
<keyword evidence="6" id="KW-0479">Metal-binding</keyword>
<dbReference type="Gene3D" id="3.30.1130.10">
    <property type="match status" value="1"/>
</dbReference>
<comment type="catalytic activity">
    <reaction evidence="1 6">
        <text>GTP + H2O = 7,8-dihydroneopterin 3'-triphosphate + formate + H(+)</text>
        <dbReference type="Rhea" id="RHEA:17473"/>
        <dbReference type="ChEBI" id="CHEBI:15377"/>
        <dbReference type="ChEBI" id="CHEBI:15378"/>
        <dbReference type="ChEBI" id="CHEBI:15740"/>
        <dbReference type="ChEBI" id="CHEBI:37565"/>
        <dbReference type="ChEBI" id="CHEBI:58462"/>
        <dbReference type="EC" id="3.5.4.16"/>
    </reaction>
</comment>
<dbReference type="GO" id="GO:0003934">
    <property type="term" value="F:GTP cyclohydrolase I activity"/>
    <property type="evidence" value="ECO:0007669"/>
    <property type="project" value="UniProtKB-UniRule"/>
</dbReference>
<comment type="subunit">
    <text evidence="6">Homopolymer.</text>
</comment>
<dbReference type="GO" id="GO:0046654">
    <property type="term" value="P:tetrahydrofolate biosynthetic process"/>
    <property type="evidence" value="ECO:0007669"/>
    <property type="project" value="UniProtKB-UniRule"/>
</dbReference>
<dbReference type="InterPro" id="IPR020602">
    <property type="entry name" value="GTP_CycHdrlase_I_dom"/>
</dbReference>
<accession>A0A662Z9C9</accession>
<dbReference type="GO" id="GO:0006729">
    <property type="term" value="P:tetrahydrobiopterin biosynthetic process"/>
    <property type="evidence" value="ECO:0007669"/>
    <property type="project" value="TreeGrafter"/>
</dbReference>
<dbReference type="PANTHER" id="PTHR11109">
    <property type="entry name" value="GTP CYCLOHYDROLASE I"/>
    <property type="match status" value="1"/>
</dbReference>
<dbReference type="EC" id="3.5.4.16" evidence="6"/>
<keyword evidence="6" id="KW-0342">GTP-binding</keyword>
<dbReference type="GO" id="GO:0005525">
    <property type="term" value="F:GTP binding"/>
    <property type="evidence" value="ECO:0007669"/>
    <property type="project" value="UniProtKB-KW"/>
</dbReference>
<keyword evidence="4 6" id="KW-0554">One-carbon metabolism</keyword>
<dbReference type="InterPro" id="IPR043133">
    <property type="entry name" value="GTP-CH-I_C/QueF"/>
</dbReference>
<evidence type="ECO:0000256" key="5">
    <source>
        <dbReference type="ARBA" id="ARBA00022801"/>
    </source>
</evidence>
<dbReference type="SUPFAM" id="SSF55620">
    <property type="entry name" value="Tetrahydrobiopterin biosynthesis enzymes-like"/>
    <property type="match status" value="1"/>
</dbReference>
<comment type="similarity">
    <text evidence="3 6">Belongs to the GTP cyclohydrolase I family.</text>
</comment>
<evidence type="ECO:0000256" key="2">
    <source>
        <dbReference type="ARBA" id="ARBA00005080"/>
    </source>
</evidence>
<dbReference type="AlphaFoldDB" id="A0A662Z9C9"/>